<evidence type="ECO:0000256" key="1">
    <source>
        <dbReference type="ARBA" id="ARBA00009437"/>
    </source>
</evidence>
<comment type="caution">
    <text evidence="6">The sequence shown here is derived from an EMBL/GenBank/DDBJ whole genome shotgun (WGS) entry which is preliminary data.</text>
</comment>
<dbReference type="GO" id="GO:0003700">
    <property type="term" value="F:DNA-binding transcription factor activity"/>
    <property type="evidence" value="ECO:0007669"/>
    <property type="project" value="InterPro"/>
</dbReference>
<evidence type="ECO:0000313" key="7">
    <source>
        <dbReference type="Proteomes" id="UP000292085"/>
    </source>
</evidence>
<dbReference type="PANTHER" id="PTHR30118:SF6">
    <property type="entry name" value="HTH-TYPE TRANSCRIPTIONAL REGULATOR LEUO"/>
    <property type="match status" value="1"/>
</dbReference>
<dbReference type="InterPro" id="IPR036390">
    <property type="entry name" value="WH_DNA-bd_sf"/>
</dbReference>
<sequence>MRFRGLDLNLLGAFYVLMQERSVSGAARKLNLSQPAMSAALARLRDFFGDELLVMQGKRMFPTAFAERLVPQVQALLGGVESMLTNRSHFDPATAQRTFRLIASDYVIAALIVPVIEYISRVAPGIRLELAVPSERGEAEIAEGKADLLISPDYYVTGEHPTELLFEESHVVVGWGENPLLQAELSLEQFLAAGHVGVRIGTQRQAAFADRQMSITSHRRNIEVETHSFLTIPLLLLGTQRLALMQERLARRMCMIHPLRFQPLPFPFPAMREMMQYHATRQTDEGLNWLKALLLREAERS</sequence>
<comment type="similarity">
    <text evidence="1">Belongs to the LysR transcriptional regulatory family.</text>
</comment>
<keyword evidence="7" id="KW-1185">Reference proteome</keyword>
<dbReference type="RefSeq" id="WP_130160273.1">
    <property type="nucleotide sequence ID" value="NZ_SGIS01000061.1"/>
</dbReference>
<dbReference type="Proteomes" id="UP000292085">
    <property type="component" value="Unassembled WGS sequence"/>
</dbReference>
<evidence type="ECO:0000259" key="5">
    <source>
        <dbReference type="PROSITE" id="PS50931"/>
    </source>
</evidence>
<dbReference type="Pfam" id="PF00126">
    <property type="entry name" value="HTH_1"/>
    <property type="match status" value="1"/>
</dbReference>
<evidence type="ECO:0000256" key="3">
    <source>
        <dbReference type="ARBA" id="ARBA00023125"/>
    </source>
</evidence>
<proteinExistence type="inferred from homology"/>
<dbReference type="Gene3D" id="1.10.10.10">
    <property type="entry name" value="Winged helix-like DNA-binding domain superfamily/Winged helix DNA-binding domain"/>
    <property type="match status" value="1"/>
</dbReference>
<keyword evidence="4" id="KW-0804">Transcription</keyword>
<keyword evidence="2" id="KW-0805">Transcription regulation</keyword>
<dbReference type="AlphaFoldDB" id="A0A4Q6XKH3"/>
<dbReference type="InterPro" id="IPR000847">
    <property type="entry name" value="LysR_HTH_N"/>
</dbReference>
<feature type="domain" description="HTH lysR-type" evidence="5">
    <location>
        <begin position="6"/>
        <end position="63"/>
    </location>
</feature>
<name>A0A4Q6XKH3_9SPHN</name>
<organism evidence="6 7">
    <name type="scientific">Sphingomonas populi</name>
    <dbReference type="NCBI Taxonomy" id="2484750"/>
    <lineage>
        <taxon>Bacteria</taxon>
        <taxon>Pseudomonadati</taxon>
        <taxon>Pseudomonadota</taxon>
        <taxon>Alphaproteobacteria</taxon>
        <taxon>Sphingomonadales</taxon>
        <taxon>Sphingomonadaceae</taxon>
        <taxon>Sphingomonas</taxon>
    </lineage>
</organism>
<dbReference type="PRINTS" id="PR00039">
    <property type="entry name" value="HTHLYSR"/>
</dbReference>
<reference evidence="6 7" key="1">
    <citation type="submission" date="2019-02" db="EMBL/GenBank/DDBJ databases">
        <authorList>
            <person name="Li Y."/>
        </authorList>
    </citation>
    <scope>NUCLEOTIDE SEQUENCE [LARGE SCALE GENOMIC DNA]</scope>
    <source>
        <strain evidence="6 7">3-7</strain>
    </source>
</reference>
<dbReference type="SUPFAM" id="SSF53850">
    <property type="entry name" value="Periplasmic binding protein-like II"/>
    <property type="match status" value="1"/>
</dbReference>
<dbReference type="InterPro" id="IPR036388">
    <property type="entry name" value="WH-like_DNA-bd_sf"/>
</dbReference>
<protein>
    <submittedName>
        <fullName evidence="6">LysR family transcriptional regulator</fullName>
    </submittedName>
</protein>
<gene>
    <name evidence="6" type="ORF">EWE75_22270</name>
</gene>
<dbReference type="InterPro" id="IPR005119">
    <property type="entry name" value="LysR_subst-bd"/>
</dbReference>
<evidence type="ECO:0000256" key="2">
    <source>
        <dbReference type="ARBA" id="ARBA00023015"/>
    </source>
</evidence>
<accession>A0A4Q6XKH3</accession>
<dbReference type="PROSITE" id="PS50931">
    <property type="entry name" value="HTH_LYSR"/>
    <property type="match status" value="1"/>
</dbReference>
<evidence type="ECO:0000256" key="4">
    <source>
        <dbReference type="ARBA" id="ARBA00023163"/>
    </source>
</evidence>
<dbReference type="InterPro" id="IPR050389">
    <property type="entry name" value="LysR-type_TF"/>
</dbReference>
<evidence type="ECO:0000313" key="6">
    <source>
        <dbReference type="EMBL" id="RZF60600.1"/>
    </source>
</evidence>
<dbReference type="GO" id="GO:0003677">
    <property type="term" value="F:DNA binding"/>
    <property type="evidence" value="ECO:0007669"/>
    <property type="project" value="UniProtKB-KW"/>
</dbReference>
<dbReference type="OrthoDB" id="8339333at2"/>
<dbReference type="Gene3D" id="3.40.190.10">
    <property type="entry name" value="Periplasmic binding protein-like II"/>
    <property type="match status" value="2"/>
</dbReference>
<dbReference type="Pfam" id="PF03466">
    <property type="entry name" value="LysR_substrate"/>
    <property type="match status" value="1"/>
</dbReference>
<dbReference type="SUPFAM" id="SSF46785">
    <property type="entry name" value="Winged helix' DNA-binding domain"/>
    <property type="match status" value="1"/>
</dbReference>
<dbReference type="PANTHER" id="PTHR30118">
    <property type="entry name" value="HTH-TYPE TRANSCRIPTIONAL REGULATOR LEUO-RELATED"/>
    <property type="match status" value="1"/>
</dbReference>
<keyword evidence="3" id="KW-0238">DNA-binding</keyword>
<dbReference type="EMBL" id="SGIS01000061">
    <property type="protein sequence ID" value="RZF60600.1"/>
    <property type="molecule type" value="Genomic_DNA"/>
</dbReference>